<proteinExistence type="predicted"/>
<organism evidence="1 2">
    <name type="scientific">Brevibacillus fortis</name>
    <dbReference type="NCBI Taxonomy" id="2126352"/>
    <lineage>
        <taxon>Bacteria</taxon>
        <taxon>Bacillati</taxon>
        <taxon>Bacillota</taxon>
        <taxon>Bacilli</taxon>
        <taxon>Bacillales</taxon>
        <taxon>Paenibacillaceae</taxon>
        <taxon>Brevibacillus</taxon>
    </lineage>
</organism>
<protein>
    <submittedName>
        <fullName evidence="1">SRPBCC family protein</fullName>
    </submittedName>
</protein>
<evidence type="ECO:0000313" key="2">
    <source>
        <dbReference type="Proteomes" id="UP000240419"/>
    </source>
</evidence>
<dbReference type="RefSeq" id="WP_106839771.1">
    <property type="nucleotide sequence ID" value="NZ_JBCNIW010000008.1"/>
</dbReference>
<gene>
    <name evidence="1" type="ORF">C7R93_16160</name>
</gene>
<dbReference type="Proteomes" id="UP000240419">
    <property type="component" value="Unassembled WGS sequence"/>
</dbReference>
<dbReference type="InterPro" id="IPR010419">
    <property type="entry name" value="CO_DH_gsu"/>
</dbReference>
<comment type="caution">
    <text evidence="1">The sequence shown here is derived from an EMBL/GenBank/DDBJ whole genome shotgun (WGS) entry which is preliminary data.</text>
</comment>
<dbReference type="AlphaFoldDB" id="A0A2P7V4U8"/>
<dbReference type="Gene3D" id="3.30.530.20">
    <property type="match status" value="1"/>
</dbReference>
<dbReference type="InterPro" id="IPR023393">
    <property type="entry name" value="START-like_dom_sf"/>
</dbReference>
<reference evidence="1 2" key="1">
    <citation type="submission" date="2018-03" db="EMBL/GenBank/DDBJ databases">
        <title>Brevisbacillus phylogenomics.</title>
        <authorList>
            <person name="Dunlap C."/>
        </authorList>
    </citation>
    <scope>NUCLEOTIDE SEQUENCE [LARGE SCALE GENOMIC DNA]</scope>
    <source>
        <strain evidence="1 2">NRRL NRS-1210</strain>
    </source>
</reference>
<keyword evidence="2" id="KW-1185">Reference proteome</keyword>
<dbReference type="EMBL" id="PXZM01000024">
    <property type="protein sequence ID" value="PSJ94250.1"/>
    <property type="molecule type" value="Genomic_DNA"/>
</dbReference>
<dbReference type="SUPFAM" id="SSF55961">
    <property type="entry name" value="Bet v1-like"/>
    <property type="match status" value="1"/>
</dbReference>
<evidence type="ECO:0000313" key="1">
    <source>
        <dbReference type="EMBL" id="PSJ94250.1"/>
    </source>
</evidence>
<dbReference type="OrthoDB" id="2374625at2"/>
<dbReference type="CDD" id="cd07812">
    <property type="entry name" value="SRPBCC"/>
    <property type="match status" value="1"/>
</dbReference>
<accession>A0A2P7V4U8</accession>
<dbReference type="Pfam" id="PF06240">
    <property type="entry name" value="COXG"/>
    <property type="match status" value="1"/>
</dbReference>
<name>A0A2P7V4U8_9BACL</name>
<sequence>MPQGIHDVELNLPIGAVWQFVSIVENWVPLVPGYISHEVINERRVTWTFTGDIGIMKKTISLQVDITEWTPPNEVRFTLTGISGNFTGQGYFKAKALGEARTKMTGCLDITANGVKGPMINSILKSNLPKTTKELVEAIGKRITK</sequence>